<dbReference type="SUPFAM" id="SSF53756">
    <property type="entry name" value="UDP-Glycosyltransferase/glycogen phosphorylase"/>
    <property type="match status" value="1"/>
</dbReference>
<keyword evidence="3" id="KW-0808">Transferase</keyword>
<evidence type="ECO:0000259" key="2">
    <source>
        <dbReference type="Pfam" id="PF00534"/>
    </source>
</evidence>
<dbReference type="Pfam" id="PF00534">
    <property type="entry name" value="Glycos_transf_1"/>
    <property type="match status" value="1"/>
</dbReference>
<evidence type="ECO:0000313" key="3">
    <source>
        <dbReference type="EMBL" id="RMD77365.1"/>
    </source>
</evidence>
<gene>
    <name evidence="3" type="ORF">D6810_01185</name>
</gene>
<sequence length="712" mass="83141">MEKAITRITKNLGCLLNKRLKVIYIGDNISDFLAAIDSVDVELSILCVKEDGTYATYLQKDAAEINSSKIKDETEKSNLLDFSGTKAKVHADRNKSLKKIHSEDPEVVNFGKLDEILLNFDEFSEVDLIKINSFEKKVLEGSSLTISKNLPYIFINAKSLESEENDYIPKDITNYLLSLGYDQFIVYDNVGLIRDILHSPEEQEFIKLFSKVDFNQFDILALSPKHKSINLQCIANELLEYSKILHERLCSIESGEITKKTLNHEVESRITELCEKTSNEFLKHLDSLTKKIIQLEKDLFTKDSLIDSLHKEIEKKNKDILEITSALESTKNEIQKKEREHKIELDFLRNEIQKIYNSKTWRYREKILNLRKTVLKSLLLLKRTSKKVKSYLKKGLKDNFKVFFLKQTSKPKIVYIDHGYHKNTNSNKFLQDFLSEYFEITYILDHSWEGKAYPDLTFVDKSYYAVIFFQSPPPDDVDKNLKCKNKIFIPMFDGYGSMDDNFWYKFRNYKIVNFSKTLHKRVSDLGLDSIYVQYFPKPGEFAKGEENTVFFWQRHSNININTVIEILKKNKGIKIHIHKKTDPNHSFVEPTPDQISEYQITMSDWFEKKEDVLKIISSKQIYIAPRDSEGIGLSFLEAMSMGKVVIACDKPTMNEYIKHGETGFLFNLHNLSNSDIVLTNLEQIQRNTYNYITKGHEEWLMNRKKIVEHINY</sequence>
<organism evidence="3 4">
    <name type="scientific">Candidatus Dojkabacteria bacterium</name>
    <dbReference type="NCBI Taxonomy" id="2099670"/>
    <lineage>
        <taxon>Bacteria</taxon>
        <taxon>Candidatus Dojkabacteria</taxon>
    </lineage>
</organism>
<dbReference type="AlphaFoldDB" id="A0A3M0Z328"/>
<accession>A0A3M0Z328</accession>
<reference evidence="3 4" key="1">
    <citation type="submission" date="2018-10" db="EMBL/GenBank/DDBJ databases">
        <title>Thermophilic Lithotrophy and Phototrophy in an Intertidal, Iron-rich, Geothermal Spring.</title>
        <authorList>
            <person name="Ward L.M."/>
            <person name="Idei A."/>
            <person name="Nakagawa M."/>
            <person name="Ueno Y."/>
            <person name="Fischer W."/>
            <person name="Mcglynn S.E."/>
        </authorList>
    </citation>
    <scope>NUCLEOTIDE SEQUENCE [LARGE SCALE GENOMIC DNA]</scope>
    <source>
        <strain evidence="3">J137</strain>
    </source>
</reference>
<comment type="caution">
    <text evidence="3">The sequence shown here is derived from an EMBL/GenBank/DDBJ whole genome shotgun (WGS) entry which is preliminary data.</text>
</comment>
<evidence type="ECO:0000256" key="1">
    <source>
        <dbReference type="SAM" id="Coils"/>
    </source>
</evidence>
<dbReference type="Gene3D" id="3.40.50.2000">
    <property type="entry name" value="Glycogen Phosphorylase B"/>
    <property type="match status" value="1"/>
</dbReference>
<proteinExistence type="predicted"/>
<dbReference type="GO" id="GO:0016757">
    <property type="term" value="F:glycosyltransferase activity"/>
    <property type="evidence" value="ECO:0007669"/>
    <property type="project" value="InterPro"/>
</dbReference>
<feature type="coiled-coil region" evidence="1">
    <location>
        <begin position="313"/>
        <end position="351"/>
    </location>
</feature>
<name>A0A3M0Z328_9BACT</name>
<dbReference type="Proteomes" id="UP000269410">
    <property type="component" value="Unassembled WGS sequence"/>
</dbReference>
<feature type="domain" description="Glycosyl transferase family 1" evidence="2">
    <location>
        <begin position="605"/>
        <end position="667"/>
    </location>
</feature>
<dbReference type="InterPro" id="IPR001296">
    <property type="entry name" value="Glyco_trans_1"/>
</dbReference>
<evidence type="ECO:0000313" key="4">
    <source>
        <dbReference type="Proteomes" id="UP000269410"/>
    </source>
</evidence>
<protein>
    <submittedName>
        <fullName evidence="3">Glycosyltransferase</fullName>
    </submittedName>
</protein>
<dbReference type="EMBL" id="RFKV01000040">
    <property type="protein sequence ID" value="RMD77365.1"/>
    <property type="molecule type" value="Genomic_DNA"/>
</dbReference>
<keyword evidence="1" id="KW-0175">Coiled coil</keyword>